<sequence length="318" mass="34550">MVIPIAIPDDYPRATAQLDFLHDNPAFQCRALGDLAHDPHASEVLATAQALILIRERTQIDAAFLRRTPQLKAISQTGKVARNIDLVACQRAGVAVVEGSGSPVAPAELTWLLIMASRRKLVSSVNAMAAGRWQTEIGRAVNRQTIGILGYGKIGKLIAGYARAFNMQVQVWGSERAREEARRDGHSVPTDRTALFATSDILSVHLRLVEATAASITQADLLAMKPDALFVNTSRAELVAPGALLHALGQGRPGFAALDVYEQEPVYDPASPLLQMPNVLCTPHLGYVEQASYEAYFRVAFDNLTRFFAGDRSQVINP</sequence>
<dbReference type="PANTHER" id="PTHR42789:SF1">
    <property type="entry name" value="D-ISOMER SPECIFIC 2-HYDROXYACID DEHYDROGENASE FAMILY PROTEIN (AFU_ORTHOLOGUE AFUA_6G10090)"/>
    <property type="match status" value="1"/>
</dbReference>
<dbReference type="KEGG" id="ebi:EbC_25480"/>
<dbReference type="Proteomes" id="UP000008793">
    <property type="component" value="Chromosome"/>
</dbReference>
<dbReference type="AlphaFoldDB" id="D8MTC2"/>
<dbReference type="Pfam" id="PF00389">
    <property type="entry name" value="2-Hacid_dh"/>
    <property type="match status" value="1"/>
</dbReference>
<dbReference type="InterPro" id="IPR036291">
    <property type="entry name" value="NAD(P)-bd_dom_sf"/>
</dbReference>
<evidence type="ECO:0000256" key="3">
    <source>
        <dbReference type="ARBA" id="ARBA00023027"/>
    </source>
</evidence>
<dbReference type="GO" id="GO:0016616">
    <property type="term" value="F:oxidoreductase activity, acting on the CH-OH group of donors, NAD or NADP as acceptor"/>
    <property type="evidence" value="ECO:0007669"/>
    <property type="project" value="InterPro"/>
</dbReference>
<name>D8MTC2_ERWBE</name>
<dbReference type="PANTHER" id="PTHR42789">
    <property type="entry name" value="D-ISOMER SPECIFIC 2-HYDROXYACID DEHYDROGENASE FAMILY PROTEIN (AFU_ORTHOLOGUE AFUA_6G10090)"/>
    <property type="match status" value="1"/>
</dbReference>
<reference evidence="7 8" key="1">
    <citation type="journal article" date="2010" name="BMC Genomics">
        <title>Genome comparison of the epiphytic bacteria Erwinia billingiae and E. tasmaniensis with the pear pathogen E. pyrifoliae.</title>
        <authorList>
            <person name="Kube M."/>
            <person name="Migdoll A.M."/>
            <person name="Gehring I."/>
            <person name="Heitmann K."/>
            <person name="Mayer Y."/>
            <person name="Kuhl H."/>
            <person name="Knaust F."/>
            <person name="Geider K."/>
            <person name="Reinhardt R."/>
        </authorList>
    </citation>
    <scope>NUCLEOTIDE SEQUENCE [LARGE SCALE GENOMIC DNA]</scope>
    <source>
        <strain evidence="7 8">Eb661</strain>
    </source>
</reference>
<evidence type="ECO:0000313" key="8">
    <source>
        <dbReference type="Proteomes" id="UP000008793"/>
    </source>
</evidence>
<dbReference type="Pfam" id="PF02826">
    <property type="entry name" value="2-Hacid_dh_C"/>
    <property type="match status" value="1"/>
</dbReference>
<dbReference type="eggNOG" id="COG0111">
    <property type="taxonomic scope" value="Bacteria"/>
</dbReference>
<keyword evidence="2 4" id="KW-0560">Oxidoreductase</keyword>
<evidence type="ECO:0000256" key="2">
    <source>
        <dbReference type="ARBA" id="ARBA00023002"/>
    </source>
</evidence>
<dbReference type="EMBL" id="FP236843">
    <property type="protein sequence ID" value="CAX60079.1"/>
    <property type="molecule type" value="Genomic_DNA"/>
</dbReference>
<dbReference type="GeneID" id="90512538"/>
<proteinExistence type="inferred from homology"/>
<dbReference type="SUPFAM" id="SSF51735">
    <property type="entry name" value="NAD(P)-binding Rossmann-fold domains"/>
    <property type="match status" value="1"/>
</dbReference>
<comment type="similarity">
    <text evidence="1 4">Belongs to the D-isomer specific 2-hydroxyacid dehydrogenase family.</text>
</comment>
<dbReference type="InterPro" id="IPR006139">
    <property type="entry name" value="D-isomer_2_OHA_DH_cat_dom"/>
</dbReference>
<dbReference type="InterPro" id="IPR006140">
    <property type="entry name" value="D-isomer_DH_NAD-bd"/>
</dbReference>
<dbReference type="STRING" id="634500.EbC_25480"/>
<gene>
    <name evidence="7" type="ordered locus">EbC_25480</name>
</gene>
<accession>D8MTC2</accession>
<protein>
    <submittedName>
        <fullName evidence="7">D-isomer specific 2-hydroxyacid dehydrogenase, NAD-binding</fullName>
    </submittedName>
</protein>
<feature type="domain" description="D-isomer specific 2-hydroxyacid dehydrogenase catalytic" evidence="5">
    <location>
        <begin position="47"/>
        <end position="313"/>
    </location>
</feature>
<evidence type="ECO:0000256" key="4">
    <source>
        <dbReference type="RuleBase" id="RU003719"/>
    </source>
</evidence>
<dbReference type="GO" id="GO:0051287">
    <property type="term" value="F:NAD binding"/>
    <property type="evidence" value="ECO:0007669"/>
    <property type="project" value="InterPro"/>
</dbReference>
<dbReference type="RefSeq" id="WP_013202565.1">
    <property type="nucleotide sequence ID" value="NC_014306.1"/>
</dbReference>
<evidence type="ECO:0000313" key="7">
    <source>
        <dbReference type="EMBL" id="CAX60079.1"/>
    </source>
</evidence>
<keyword evidence="3" id="KW-0520">NAD</keyword>
<dbReference type="Gene3D" id="3.40.50.720">
    <property type="entry name" value="NAD(P)-binding Rossmann-like Domain"/>
    <property type="match status" value="2"/>
</dbReference>
<dbReference type="SUPFAM" id="SSF52283">
    <property type="entry name" value="Formate/glycerate dehydrogenase catalytic domain-like"/>
    <property type="match status" value="1"/>
</dbReference>
<evidence type="ECO:0000259" key="5">
    <source>
        <dbReference type="Pfam" id="PF00389"/>
    </source>
</evidence>
<dbReference type="InterPro" id="IPR050857">
    <property type="entry name" value="D-2-hydroxyacid_DH"/>
</dbReference>
<dbReference type="CDD" id="cd12169">
    <property type="entry name" value="PGDH_like_1"/>
    <property type="match status" value="1"/>
</dbReference>
<organism evidence="8">
    <name type="scientific">Erwinia billingiae (strain Eb661)</name>
    <dbReference type="NCBI Taxonomy" id="634500"/>
    <lineage>
        <taxon>Bacteria</taxon>
        <taxon>Pseudomonadati</taxon>
        <taxon>Pseudomonadota</taxon>
        <taxon>Gammaproteobacteria</taxon>
        <taxon>Enterobacterales</taxon>
        <taxon>Erwiniaceae</taxon>
        <taxon>Erwinia</taxon>
    </lineage>
</organism>
<dbReference type="HOGENOM" id="CLU_019796_1_3_6"/>
<keyword evidence="8" id="KW-1185">Reference proteome</keyword>
<evidence type="ECO:0000256" key="1">
    <source>
        <dbReference type="ARBA" id="ARBA00005854"/>
    </source>
</evidence>
<evidence type="ECO:0000259" key="6">
    <source>
        <dbReference type="Pfam" id="PF02826"/>
    </source>
</evidence>
<feature type="domain" description="D-isomer specific 2-hydroxyacid dehydrogenase NAD-binding" evidence="6">
    <location>
        <begin position="113"/>
        <end position="286"/>
    </location>
</feature>